<gene>
    <name evidence="1" type="ORF">TBRA_LOCUS4137</name>
</gene>
<sequence>MCSKTYGRIGSSLACARSKRADRRATGHWRGWLCFAASRTGDQMANGAGTRVWPYRRLRCFSSISTFERLPMGLGNDPARVYKASVCLCVCIPRAGPVPPPCTQALFYGRECDRERERESKSKGPSVARVGDAEKLDNGQALTTAERFPRRVAAVGSAATAVHTTRQLTFGESIQGVAASATAMAATANGAYSRAAESAMMLKTFIRLSARCCRHRLYICVNAKPTYSRLYATLEWQCHAAATATADDATTAAAGTAPHCRCSFRPRAR</sequence>
<reference evidence="1 2" key="1">
    <citation type="submission" date="2020-02" db="EMBL/GenBank/DDBJ databases">
        <authorList>
            <person name="Ferguson B K."/>
        </authorList>
    </citation>
    <scope>NUCLEOTIDE SEQUENCE [LARGE SCALE GENOMIC DNA]</scope>
</reference>
<evidence type="ECO:0000313" key="1">
    <source>
        <dbReference type="EMBL" id="CAB0032193.1"/>
    </source>
</evidence>
<evidence type="ECO:0000313" key="2">
    <source>
        <dbReference type="Proteomes" id="UP000479190"/>
    </source>
</evidence>
<proteinExistence type="predicted"/>
<accession>A0A6H5I930</accession>
<name>A0A6H5I930_9HYME</name>
<dbReference type="Proteomes" id="UP000479190">
    <property type="component" value="Unassembled WGS sequence"/>
</dbReference>
<dbReference type="EMBL" id="CADCXV010000670">
    <property type="protein sequence ID" value="CAB0032193.1"/>
    <property type="molecule type" value="Genomic_DNA"/>
</dbReference>
<organism evidence="1 2">
    <name type="scientific">Trichogramma brassicae</name>
    <dbReference type="NCBI Taxonomy" id="86971"/>
    <lineage>
        <taxon>Eukaryota</taxon>
        <taxon>Metazoa</taxon>
        <taxon>Ecdysozoa</taxon>
        <taxon>Arthropoda</taxon>
        <taxon>Hexapoda</taxon>
        <taxon>Insecta</taxon>
        <taxon>Pterygota</taxon>
        <taxon>Neoptera</taxon>
        <taxon>Endopterygota</taxon>
        <taxon>Hymenoptera</taxon>
        <taxon>Apocrita</taxon>
        <taxon>Proctotrupomorpha</taxon>
        <taxon>Chalcidoidea</taxon>
        <taxon>Trichogrammatidae</taxon>
        <taxon>Trichogramma</taxon>
    </lineage>
</organism>
<keyword evidence="2" id="KW-1185">Reference proteome</keyword>
<protein>
    <submittedName>
        <fullName evidence="1">Uncharacterized protein</fullName>
    </submittedName>
</protein>
<dbReference type="AlphaFoldDB" id="A0A6H5I930"/>